<feature type="signal peptide" evidence="8">
    <location>
        <begin position="1"/>
        <end position="22"/>
    </location>
</feature>
<organism evidence="10 11">
    <name type="scientific">Malassezia cuniculi</name>
    <dbReference type="NCBI Taxonomy" id="948313"/>
    <lineage>
        <taxon>Eukaryota</taxon>
        <taxon>Fungi</taxon>
        <taxon>Dikarya</taxon>
        <taxon>Basidiomycota</taxon>
        <taxon>Ustilaginomycotina</taxon>
        <taxon>Malasseziomycetes</taxon>
        <taxon>Malasseziales</taxon>
        <taxon>Malasseziaceae</taxon>
        <taxon>Malassezia</taxon>
    </lineage>
</organism>
<dbReference type="Gene3D" id="1.10.287.110">
    <property type="entry name" value="DnaJ domain"/>
    <property type="match status" value="1"/>
</dbReference>
<dbReference type="Pfam" id="PF00226">
    <property type="entry name" value="DnaJ"/>
    <property type="match status" value="1"/>
</dbReference>
<name>A0AAF0J4U8_9BASI</name>
<dbReference type="InterPro" id="IPR052606">
    <property type="entry name" value="DnaJ_domain_protein"/>
</dbReference>
<evidence type="ECO:0000313" key="11">
    <source>
        <dbReference type="Proteomes" id="UP001219933"/>
    </source>
</evidence>
<protein>
    <recommendedName>
        <fullName evidence="9">J domain-containing protein</fullName>
    </recommendedName>
</protein>
<dbReference type="PRINTS" id="PR00625">
    <property type="entry name" value="JDOMAIN"/>
</dbReference>
<dbReference type="PROSITE" id="PS50076">
    <property type="entry name" value="DNAJ_2"/>
    <property type="match status" value="1"/>
</dbReference>
<keyword evidence="3 7" id="KW-1133">Transmembrane helix</keyword>
<dbReference type="SUPFAM" id="SSF46565">
    <property type="entry name" value="Chaperone J-domain"/>
    <property type="match status" value="1"/>
</dbReference>
<proteinExistence type="predicted"/>
<evidence type="ECO:0000256" key="3">
    <source>
        <dbReference type="ARBA" id="ARBA00022989"/>
    </source>
</evidence>
<dbReference type="PANTHER" id="PTHR44653">
    <property type="entry name" value="DNAJ HOMOLOG SUBFAMILY C MEMBER 1"/>
    <property type="match status" value="1"/>
</dbReference>
<feature type="chain" id="PRO_5042058830" description="J domain-containing protein" evidence="8">
    <location>
        <begin position="23"/>
        <end position="329"/>
    </location>
</feature>
<dbReference type="InterPro" id="IPR036869">
    <property type="entry name" value="J_dom_sf"/>
</dbReference>
<evidence type="ECO:0000256" key="5">
    <source>
        <dbReference type="ARBA" id="ARBA00037847"/>
    </source>
</evidence>
<evidence type="ECO:0000256" key="7">
    <source>
        <dbReference type="SAM" id="Phobius"/>
    </source>
</evidence>
<dbReference type="CDD" id="cd06257">
    <property type="entry name" value="DnaJ"/>
    <property type="match status" value="1"/>
</dbReference>
<comment type="subcellular location">
    <subcellularLocation>
        <location evidence="5">Endomembrane system</location>
        <topology evidence="5">Single-pass membrane protein</topology>
    </subcellularLocation>
</comment>
<accession>A0AAF0J4U8</accession>
<evidence type="ECO:0000256" key="8">
    <source>
        <dbReference type="SAM" id="SignalP"/>
    </source>
</evidence>
<reference evidence="10" key="1">
    <citation type="submission" date="2023-03" db="EMBL/GenBank/DDBJ databases">
        <title>Mating type loci evolution in Malassezia.</title>
        <authorList>
            <person name="Coelho M.A."/>
        </authorList>
    </citation>
    <scope>NUCLEOTIDE SEQUENCE</scope>
    <source>
        <strain evidence="10">CBS 11721</strain>
    </source>
</reference>
<feature type="compositionally biased region" description="Basic residues" evidence="6">
    <location>
        <begin position="318"/>
        <end position="329"/>
    </location>
</feature>
<keyword evidence="11" id="KW-1185">Reference proteome</keyword>
<evidence type="ECO:0000259" key="9">
    <source>
        <dbReference type="PROSITE" id="PS50076"/>
    </source>
</evidence>
<keyword evidence="2 8" id="KW-0732">Signal</keyword>
<dbReference type="Proteomes" id="UP001219933">
    <property type="component" value="Chromosome 1"/>
</dbReference>
<keyword evidence="4 7" id="KW-0472">Membrane</keyword>
<evidence type="ECO:0000256" key="1">
    <source>
        <dbReference type="ARBA" id="ARBA00022692"/>
    </source>
</evidence>
<keyword evidence="1 7" id="KW-0812">Transmembrane</keyword>
<feature type="domain" description="J" evidence="9">
    <location>
        <begin position="47"/>
        <end position="111"/>
    </location>
</feature>
<evidence type="ECO:0000256" key="6">
    <source>
        <dbReference type="SAM" id="MobiDB-lite"/>
    </source>
</evidence>
<feature type="region of interest" description="Disordered" evidence="6">
    <location>
        <begin position="284"/>
        <end position="329"/>
    </location>
</feature>
<evidence type="ECO:0000256" key="2">
    <source>
        <dbReference type="ARBA" id="ARBA00022729"/>
    </source>
</evidence>
<dbReference type="AlphaFoldDB" id="A0AAF0J4U8"/>
<feature type="compositionally biased region" description="Low complexity" evidence="6">
    <location>
        <begin position="302"/>
        <end position="317"/>
    </location>
</feature>
<dbReference type="InterPro" id="IPR001623">
    <property type="entry name" value="DnaJ_domain"/>
</dbReference>
<evidence type="ECO:0000256" key="4">
    <source>
        <dbReference type="ARBA" id="ARBA00023136"/>
    </source>
</evidence>
<feature type="transmembrane region" description="Helical" evidence="7">
    <location>
        <begin position="131"/>
        <end position="150"/>
    </location>
</feature>
<dbReference type="PANTHER" id="PTHR44653:SF2">
    <property type="entry name" value="DNAJ HOMOLOG SUBFAMILY C MEMBER 1"/>
    <property type="match status" value="1"/>
</dbReference>
<dbReference type="EMBL" id="CP119877">
    <property type="protein sequence ID" value="WFD33523.1"/>
    <property type="molecule type" value="Genomic_DNA"/>
</dbReference>
<gene>
    <name evidence="10" type="ORF">MCUN1_000336</name>
</gene>
<dbReference type="SMART" id="SM00271">
    <property type="entry name" value="DnaJ"/>
    <property type="match status" value="1"/>
</dbReference>
<sequence length="329" mass="36412">MNLLRVLFICVLVLVSVVQVTAHWDKDDIEIFELQAALQESEGSGTSFYSVLGLRPGASVADIRKAYRQKSLEWHPDKNPDRPDAHKRFERLGLIHRILRDERRDRYDHFLANGFPRWSGSGYHYARFRPSLLMTLAFLVVASVVAQYFAQQLSYKAHRKRLDNLRRSALAAARGAWFQTPSEIKGKVHAPPASKTVRVPLGGFSGMPPAPKGDNIDWQAEGEKVRAALQSGVDGRIVEATVYADGSIAVRDPETEEWFPLEIEDGPTFADTWPFKLVKRITSKNSEAAASGAADADEQEAEPAAAPAPASAAAPKSRAARRRRAAKSN</sequence>
<evidence type="ECO:0000313" key="10">
    <source>
        <dbReference type="EMBL" id="WFD33523.1"/>
    </source>
</evidence>
<dbReference type="GO" id="GO:0012505">
    <property type="term" value="C:endomembrane system"/>
    <property type="evidence" value="ECO:0007669"/>
    <property type="project" value="UniProtKB-SubCell"/>
</dbReference>